<dbReference type="Proteomes" id="UP001362999">
    <property type="component" value="Unassembled WGS sequence"/>
</dbReference>
<feature type="compositionally biased region" description="Basic and acidic residues" evidence="1">
    <location>
        <begin position="56"/>
        <end position="86"/>
    </location>
</feature>
<feature type="compositionally biased region" description="Low complexity" evidence="1">
    <location>
        <begin position="12"/>
        <end position="24"/>
    </location>
</feature>
<name>A0AAW0C9D3_9AGAR</name>
<evidence type="ECO:0000313" key="3">
    <source>
        <dbReference type="Proteomes" id="UP001362999"/>
    </source>
</evidence>
<dbReference type="AlphaFoldDB" id="A0AAW0C9D3"/>
<evidence type="ECO:0000313" key="2">
    <source>
        <dbReference type="EMBL" id="KAK7034310.1"/>
    </source>
</evidence>
<sequence length="177" mass="19789">MQSDCSHPKSFQPPAQSALSLAPPRESFRSPRSTPQCRSSVAGLSSTPDLSPSAVGERRKTEQSGQEKVRRLADDRKERDVQEDDKLVEEPSGMAIYTRWPYKPIERRFLSRYKSLRLYPDLRRGLSEVRSQTAALPRLNVFASINGFGIPPFLKAHESFRVTTGSTAPELSVSNAI</sequence>
<gene>
    <name evidence="2" type="ORF">R3P38DRAFT_3185131</name>
</gene>
<dbReference type="EMBL" id="JAWWNJ010000021">
    <property type="protein sequence ID" value="KAK7034310.1"/>
    <property type="molecule type" value="Genomic_DNA"/>
</dbReference>
<feature type="compositionally biased region" description="Polar residues" evidence="1">
    <location>
        <begin position="30"/>
        <end position="50"/>
    </location>
</feature>
<keyword evidence="3" id="KW-1185">Reference proteome</keyword>
<protein>
    <submittedName>
        <fullName evidence="2">Uncharacterized protein</fullName>
    </submittedName>
</protein>
<reference evidence="2 3" key="1">
    <citation type="journal article" date="2024" name="J Genomics">
        <title>Draft genome sequencing and assembly of Favolaschia claudopus CIRM-BRFM 2984 isolated from oak limbs.</title>
        <authorList>
            <person name="Navarro D."/>
            <person name="Drula E."/>
            <person name="Chaduli D."/>
            <person name="Cazenave R."/>
            <person name="Ahrendt S."/>
            <person name="Wang J."/>
            <person name="Lipzen A."/>
            <person name="Daum C."/>
            <person name="Barry K."/>
            <person name="Grigoriev I.V."/>
            <person name="Favel A."/>
            <person name="Rosso M.N."/>
            <person name="Martin F."/>
        </authorList>
    </citation>
    <scope>NUCLEOTIDE SEQUENCE [LARGE SCALE GENOMIC DNA]</scope>
    <source>
        <strain evidence="2 3">CIRM-BRFM 2984</strain>
    </source>
</reference>
<feature type="region of interest" description="Disordered" evidence="1">
    <location>
        <begin position="1"/>
        <end position="86"/>
    </location>
</feature>
<organism evidence="2 3">
    <name type="scientific">Favolaschia claudopus</name>
    <dbReference type="NCBI Taxonomy" id="2862362"/>
    <lineage>
        <taxon>Eukaryota</taxon>
        <taxon>Fungi</taxon>
        <taxon>Dikarya</taxon>
        <taxon>Basidiomycota</taxon>
        <taxon>Agaricomycotina</taxon>
        <taxon>Agaricomycetes</taxon>
        <taxon>Agaricomycetidae</taxon>
        <taxon>Agaricales</taxon>
        <taxon>Marasmiineae</taxon>
        <taxon>Mycenaceae</taxon>
        <taxon>Favolaschia</taxon>
    </lineage>
</organism>
<accession>A0AAW0C9D3</accession>
<evidence type="ECO:0000256" key="1">
    <source>
        <dbReference type="SAM" id="MobiDB-lite"/>
    </source>
</evidence>
<proteinExistence type="predicted"/>
<comment type="caution">
    <text evidence="2">The sequence shown here is derived from an EMBL/GenBank/DDBJ whole genome shotgun (WGS) entry which is preliminary data.</text>
</comment>